<keyword evidence="7 24" id="KW-0732">Signal</keyword>
<dbReference type="OrthoDB" id="531541at2759"/>
<keyword evidence="12" id="KW-1015">Disulfide bond</keyword>
<evidence type="ECO:0000256" key="17">
    <source>
        <dbReference type="ARBA" id="ARBA00060500"/>
    </source>
</evidence>
<evidence type="ECO:0000256" key="12">
    <source>
        <dbReference type="ARBA" id="ARBA00023157"/>
    </source>
</evidence>
<name>A0A0L1I7Y3_PLAFA</name>
<evidence type="ECO:0000256" key="10">
    <source>
        <dbReference type="ARBA" id="ARBA00022837"/>
    </source>
</evidence>
<dbReference type="PANTHER" id="PTHR43806">
    <property type="entry name" value="PEPTIDASE S8"/>
    <property type="match status" value="1"/>
</dbReference>
<evidence type="ECO:0000256" key="24">
    <source>
        <dbReference type="SAM" id="SignalP"/>
    </source>
</evidence>
<keyword evidence="6" id="KW-0479">Metal-binding</keyword>
<dbReference type="GO" id="GO:0004252">
    <property type="term" value="F:serine-type endopeptidase activity"/>
    <property type="evidence" value="ECO:0007669"/>
    <property type="project" value="UniProtKB-UniRule"/>
</dbReference>
<evidence type="ECO:0000313" key="27">
    <source>
        <dbReference type="EMBL" id="KNG75587.1"/>
    </source>
</evidence>
<comment type="function">
    <text evidence="16">Serine protease which plays an essential role in merozoite invasion of and egress from host erythrocytes by processing and activating various merozoite surface and parasitophorous vacuole proteins. Mediates the proteolytic maturation of serine proteases SERA4, SERA5 and SERA6 just prior to merozoite egress. Prior to merozoite egress, cleaves merozoite surface proteins MSP1, MSP6 and MSP7, which form the MSP1/6/7 complex, and thereby may prime the parasite cell surface for invasion of fresh erythrocytes. Prior to merozoite egress, cleaves MSRP2 converting it to MSRP2 p25 form, and RAP1 converting it to RAP1 p67 form.</text>
</comment>
<organism evidence="27 28">
    <name type="scientific">Plasmodium falciparum IGH-CR14</name>
    <dbReference type="NCBI Taxonomy" id="580059"/>
    <lineage>
        <taxon>Eukaryota</taxon>
        <taxon>Sar</taxon>
        <taxon>Alveolata</taxon>
        <taxon>Apicomplexa</taxon>
        <taxon>Aconoidasida</taxon>
        <taxon>Haemosporida</taxon>
        <taxon>Plasmodiidae</taxon>
        <taxon>Plasmodium</taxon>
        <taxon>Plasmodium (Laverania)</taxon>
    </lineage>
</organism>
<evidence type="ECO:0000256" key="22">
    <source>
        <dbReference type="RuleBase" id="RU003355"/>
    </source>
</evidence>
<gene>
    <name evidence="27" type="ORF">PFMG_01857</name>
</gene>
<evidence type="ECO:0000256" key="23">
    <source>
        <dbReference type="SAM" id="MobiDB-lite"/>
    </source>
</evidence>
<evidence type="ECO:0000256" key="3">
    <source>
        <dbReference type="ARBA" id="ARBA00011073"/>
    </source>
</evidence>
<keyword evidence="11" id="KW-0865">Zymogen</keyword>
<dbReference type="PANTHER" id="PTHR43806:SF11">
    <property type="entry name" value="CEREVISIN-RELATED"/>
    <property type="match status" value="1"/>
</dbReference>
<evidence type="ECO:0000259" key="25">
    <source>
        <dbReference type="Pfam" id="PF00082"/>
    </source>
</evidence>
<dbReference type="InterPro" id="IPR023827">
    <property type="entry name" value="Peptidase_S8_Asp-AS"/>
</dbReference>
<evidence type="ECO:0000256" key="8">
    <source>
        <dbReference type="ARBA" id="ARBA00022801"/>
    </source>
</evidence>
<evidence type="ECO:0000256" key="19">
    <source>
        <dbReference type="ARBA" id="ARBA00073004"/>
    </source>
</evidence>
<dbReference type="PRINTS" id="PR00723">
    <property type="entry name" value="SUBTILISIN"/>
</dbReference>
<dbReference type="InterPro" id="IPR015500">
    <property type="entry name" value="Peptidase_S8_subtilisin-rel"/>
</dbReference>
<comment type="subunit">
    <text evidence="18">Heterodimer between p54 form and prodomain p31; the interaction inhibits p54 catalytic activity. Heterodimer p31-p54 is monomeric at basic pH and dimeric at acidic pH; dimerization is driven by the N-terminal prodomain (p31).</text>
</comment>
<feature type="chain" id="PRO_5005552487" description="Subtilisin-like protease 1" evidence="24">
    <location>
        <begin position="31"/>
        <end position="694"/>
    </location>
</feature>
<feature type="domain" description="Peptidase S8/S53" evidence="25">
    <location>
        <begin position="372"/>
        <end position="645"/>
    </location>
</feature>
<evidence type="ECO:0000256" key="16">
    <source>
        <dbReference type="ARBA" id="ARBA00054189"/>
    </source>
</evidence>
<dbReference type="PROSITE" id="PS00138">
    <property type="entry name" value="SUBTILASE_SER"/>
    <property type="match status" value="1"/>
</dbReference>
<evidence type="ECO:0000256" key="14">
    <source>
        <dbReference type="ARBA" id="ARBA00023529"/>
    </source>
</evidence>
<dbReference type="GO" id="GO:0006508">
    <property type="term" value="P:proteolysis"/>
    <property type="evidence" value="ECO:0007669"/>
    <property type="project" value="UniProtKB-KW"/>
</dbReference>
<evidence type="ECO:0000256" key="6">
    <source>
        <dbReference type="ARBA" id="ARBA00022723"/>
    </source>
</evidence>
<keyword evidence="10" id="KW-0106">Calcium</keyword>
<keyword evidence="4" id="KW-0964">Secreted</keyword>
<dbReference type="InterPro" id="IPR023828">
    <property type="entry name" value="Peptidase_S8_Ser-AS"/>
</dbReference>
<evidence type="ECO:0000256" key="5">
    <source>
        <dbReference type="ARBA" id="ARBA00022670"/>
    </source>
</evidence>
<dbReference type="PROSITE" id="PS00137">
    <property type="entry name" value="SUBTILASE_HIS"/>
    <property type="match status" value="1"/>
</dbReference>
<evidence type="ECO:0000256" key="11">
    <source>
        <dbReference type="ARBA" id="ARBA00023145"/>
    </source>
</evidence>
<reference evidence="28" key="1">
    <citation type="submission" date="2015-07" db="EMBL/GenBank/DDBJ databases">
        <title>Annotation of Plasmodium falciparum IGH-CR14.</title>
        <authorList>
            <consortium name="The Broad Institute Genome Sequencing Platform"/>
            <person name="Volkman S.K."/>
            <person name="Neafsey D.E."/>
            <person name="Dash A.P."/>
            <person name="Chitnis C.E."/>
            <person name="Hartl D.L."/>
            <person name="Young S.K."/>
            <person name="Zeng Q."/>
            <person name="Koehrsen M."/>
            <person name="Alvarado L."/>
            <person name="Berlin A."/>
            <person name="Borenstein D."/>
            <person name="Chapman S.B."/>
            <person name="Chen Z."/>
            <person name="Engels R."/>
            <person name="Freedman E."/>
            <person name="Gellesch M."/>
            <person name="Goldberg J."/>
            <person name="Griggs A."/>
            <person name="Gujja S."/>
            <person name="Heilman E.R."/>
            <person name="Heiman D.I."/>
            <person name="Howarth C."/>
            <person name="Jen D."/>
            <person name="Larson L."/>
            <person name="Mehta T."/>
            <person name="Neiman D."/>
            <person name="Park D."/>
            <person name="Pearson M."/>
            <person name="Roberts A."/>
            <person name="Saif S."/>
            <person name="Shea T."/>
            <person name="Shenoy N."/>
            <person name="Sisk P."/>
            <person name="Stolte C."/>
            <person name="Sykes S."/>
            <person name="Walk T."/>
            <person name="White J."/>
            <person name="Yandava C."/>
            <person name="Haas B."/>
            <person name="Henn M.R."/>
            <person name="Nusbaum C."/>
            <person name="Birren B."/>
        </authorList>
    </citation>
    <scope>NUCLEOTIDE SEQUENCE [LARGE SCALE GENOMIC DNA]</scope>
    <source>
        <strain evidence="28">IGH-CR14</strain>
    </source>
</reference>
<comment type="cofactor">
    <cofactor evidence="1">
        <name>Ca(2+)</name>
        <dbReference type="ChEBI" id="CHEBI:29108"/>
    </cofactor>
</comment>
<feature type="region of interest" description="Disordered" evidence="23">
    <location>
        <begin position="270"/>
        <end position="290"/>
    </location>
</feature>
<keyword evidence="9 21" id="KW-0720">Serine protease</keyword>
<evidence type="ECO:0000256" key="9">
    <source>
        <dbReference type="ARBA" id="ARBA00022825"/>
    </source>
</evidence>
<feature type="region of interest" description="Disordered" evidence="23">
    <location>
        <begin position="99"/>
        <end position="136"/>
    </location>
</feature>
<feature type="region of interest" description="Disordered" evidence="23">
    <location>
        <begin position="309"/>
        <end position="338"/>
    </location>
</feature>
<feature type="active site" description="Charge relay system" evidence="20 21">
    <location>
        <position position="434"/>
    </location>
</feature>
<dbReference type="PROSITE" id="PS51892">
    <property type="entry name" value="SUBTILASE"/>
    <property type="match status" value="1"/>
</dbReference>
<dbReference type="EC" id="3.4.21.62" evidence="15"/>
<keyword evidence="8 21" id="KW-0378">Hydrolase</keyword>
<dbReference type="Proteomes" id="UP000054562">
    <property type="component" value="Unassembled WGS sequence"/>
</dbReference>
<evidence type="ECO:0000256" key="2">
    <source>
        <dbReference type="ARBA" id="ARBA00004613"/>
    </source>
</evidence>
<dbReference type="AlphaFoldDB" id="A0A0L1I7Y3"/>
<feature type="compositionally biased region" description="Low complexity" evidence="23">
    <location>
        <begin position="309"/>
        <end position="334"/>
    </location>
</feature>
<protein>
    <recommendedName>
        <fullName evidence="19">Subtilisin-like protease 1</fullName>
        <ecNumber evidence="15">3.4.21.62</ecNumber>
    </recommendedName>
</protein>
<feature type="compositionally biased region" description="Low complexity" evidence="23">
    <location>
        <begin position="106"/>
        <end position="128"/>
    </location>
</feature>
<reference evidence="28" key="2">
    <citation type="submission" date="2015-07" db="EMBL/GenBank/DDBJ databases">
        <title>The genome sequence of Plasmodium falciparum IGH-CR14.</title>
        <authorList>
            <consortium name="The Broad Institute Genome Sequencing Platform"/>
            <person name="Volkman S.K."/>
            <person name="Neafsey D.E."/>
            <person name="Dash A.P."/>
            <person name="Chitnis C.E."/>
            <person name="Hartl D.L."/>
            <person name="Young S.K."/>
            <person name="Kodira C.D."/>
            <person name="Zeng Q."/>
            <person name="Koehrsen M."/>
            <person name="Godfrey P."/>
            <person name="Alvarado L."/>
            <person name="Berlin A."/>
            <person name="Borenstein D."/>
            <person name="Chen Z."/>
            <person name="Engels R."/>
            <person name="Freedman E."/>
            <person name="Gellesch M."/>
            <person name="Goldberg J."/>
            <person name="Griggs A."/>
            <person name="Gujja S."/>
            <person name="Heiman D."/>
            <person name="Hepburn T."/>
            <person name="Howarth C."/>
            <person name="Jen D."/>
            <person name="Larson L."/>
            <person name="Lewis B."/>
            <person name="Mehta T."/>
            <person name="Park D."/>
            <person name="Pearson M."/>
            <person name="Roberts A."/>
            <person name="Saif S."/>
            <person name="Shea T."/>
            <person name="Shenoy N."/>
            <person name="Sisk P."/>
            <person name="Stolte C."/>
            <person name="Sykes S."/>
            <person name="Walk T."/>
            <person name="White J."/>
            <person name="Yandava C."/>
            <person name="Wirth D.F."/>
            <person name="Nusbaum C."/>
            <person name="Birren B."/>
        </authorList>
    </citation>
    <scope>NUCLEOTIDE SEQUENCE [LARGE SCALE GENOMIC DNA]</scope>
    <source>
        <strain evidence="28">IGH-CR14</strain>
    </source>
</reference>
<dbReference type="InterPro" id="IPR000209">
    <property type="entry name" value="Peptidase_S8/S53_dom"/>
</dbReference>
<dbReference type="InterPro" id="IPR034204">
    <property type="entry name" value="PfSUB1-like_cat_dom"/>
</dbReference>
<dbReference type="Gene3D" id="3.30.70.2380">
    <property type="match status" value="1"/>
</dbReference>
<dbReference type="InterPro" id="IPR022398">
    <property type="entry name" value="Peptidase_S8_His-AS"/>
</dbReference>
<evidence type="ECO:0000256" key="20">
    <source>
        <dbReference type="PIRSR" id="PIRSR615500-1"/>
    </source>
</evidence>
<dbReference type="GO" id="GO:0005576">
    <property type="term" value="C:extracellular region"/>
    <property type="evidence" value="ECO:0007669"/>
    <property type="project" value="UniProtKB-SubCell"/>
</dbReference>
<feature type="signal peptide" evidence="24">
    <location>
        <begin position="1"/>
        <end position="30"/>
    </location>
</feature>
<dbReference type="SUPFAM" id="SSF52743">
    <property type="entry name" value="Subtilisin-like"/>
    <property type="match status" value="1"/>
</dbReference>
<feature type="active site" description="Charge relay system" evidence="20 21">
    <location>
        <position position="612"/>
    </location>
</feature>
<dbReference type="Pfam" id="PF18213">
    <property type="entry name" value="SUB1_ProdP9"/>
    <property type="match status" value="1"/>
</dbReference>
<comment type="catalytic activity">
    <reaction evidence="14">
        <text>Hydrolysis of proteins with broad specificity for peptide bonds, and a preference for a large uncharged residue in P1. Hydrolyzes peptide amides.</text>
        <dbReference type="EC" id="3.4.21.62"/>
    </reaction>
</comment>
<evidence type="ECO:0000256" key="15">
    <source>
        <dbReference type="ARBA" id="ARBA00023619"/>
    </source>
</evidence>
<feature type="active site" description="Charge relay system" evidence="20 21">
    <location>
        <position position="378"/>
    </location>
</feature>
<evidence type="ECO:0000256" key="18">
    <source>
        <dbReference type="ARBA" id="ARBA00063611"/>
    </source>
</evidence>
<evidence type="ECO:0000259" key="26">
    <source>
        <dbReference type="Pfam" id="PF18213"/>
    </source>
</evidence>
<dbReference type="InterPro" id="IPR050131">
    <property type="entry name" value="Peptidase_S8_subtilisin-like"/>
</dbReference>
<evidence type="ECO:0000313" key="28">
    <source>
        <dbReference type="Proteomes" id="UP000054562"/>
    </source>
</evidence>
<dbReference type="InterPro" id="IPR036852">
    <property type="entry name" value="Peptidase_S8/S53_dom_sf"/>
</dbReference>
<evidence type="ECO:0000256" key="4">
    <source>
        <dbReference type="ARBA" id="ARBA00022525"/>
    </source>
</evidence>
<evidence type="ECO:0000256" key="7">
    <source>
        <dbReference type="ARBA" id="ARBA00022729"/>
    </source>
</evidence>
<comment type="similarity">
    <text evidence="3 21 22">Belongs to the peptidase S8 family.</text>
</comment>
<evidence type="ECO:0000256" key="1">
    <source>
        <dbReference type="ARBA" id="ARBA00001913"/>
    </source>
</evidence>
<dbReference type="EMBL" id="GG665069">
    <property type="protein sequence ID" value="KNG75587.1"/>
    <property type="molecule type" value="Genomic_DNA"/>
</dbReference>
<dbReference type="FunFam" id="3.40.50.200:FF:000023">
    <property type="entry name" value="Subtilisin-like protease 1"/>
    <property type="match status" value="1"/>
</dbReference>
<dbReference type="CDD" id="cd07473">
    <property type="entry name" value="Peptidases_S8_Subtilisin_like"/>
    <property type="match status" value="1"/>
</dbReference>
<dbReference type="InterPro" id="IPR041089">
    <property type="entry name" value="SUB1_ProdP9"/>
</dbReference>
<keyword evidence="5 21" id="KW-0645">Protease</keyword>
<proteinExistence type="inferred from homology"/>
<dbReference type="PROSITE" id="PS00136">
    <property type="entry name" value="SUBTILASE_ASP"/>
    <property type="match status" value="1"/>
</dbReference>
<dbReference type="Gene3D" id="3.40.50.200">
    <property type="entry name" value="Peptidase S8/S53 domain"/>
    <property type="match status" value="1"/>
</dbReference>
<sequence length="694" mass="78277">MMLNKKVVALCTLTLHLFCIFLCLGKEVRSEENGKIQDDAKKIVSELRFLEKVEDVIEKSNIGGNEVDADENSFNPDTEVPIEEIEEIKMRELKDVKEEKNKNDNHNNNNNNNNNNISSSSSSSSSSNTFGEEKEEVSKKKKKLRLIVSENHATTPSFFQESLLEPDVLSFLESKGNLSNLKNINSMIIELKEDTTDDELISYIKILEEKGALIESDKLVSADNIDISGIKDAIRRGEENIDVNDYKSMLEVENDAEDYDKMFGMFNESHAATSKRKRHSTNERGYDTFSSPSYKTYSKSDYLYDDDNNNNNYYYSHSSNGHNSSSRNSSSSRSRPGKYHFNDEFRNLQWGLDLSRLDETQELINEHQVMSTRICVIDSGIDYNHPDLKDNIELNLKELHGRKGFDDDNNGIVDDIYGANFVNNSGNPMDDNYHGTHVSGIISAIGNNNIGVVGVDVNSKLIICKALDEHKLGRLGDMFKCLDYCISRNAHMINGSFSFDEYSGIFNSSVEYLQRKGILFFVSASNCSHPKSSTPDIRKCDLSINAKYPPILSTVYDNVISVANLKKNDNNNHYSLSINSFYSNKYCQLAAPGTNIYSTAPHNSYRKLNGTSMAAPHVAAIASLIFSINPDLSYKKVIQILKDSIVYLPSLKNMVAWAGYADINKAVNLAIKSKKTYINSNISNKWKKKSRYLH</sequence>
<accession>A0A0L1I7Y3</accession>
<dbReference type="GO" id="GO:0046872">
    <property type="term" value="F:metal ion binding"/>
    <property type="evidence" value="ECO:0007669"/>
    <property type="project" value="UniProtKB-KW"/>
</dbReference>
<feature type="domain" description="SUB1 protease prodomain ProdP9" evidence="26">
    <location>
        <begin position="144"/>
        <end position="223"/>
    </location>
</feature>
<dbReference type="Pfam" id="PF00082">
    <property type="entry name" value="Peptidase_S8"/>
    <property type="match status" value="1"/>
</dbReference>
<evidence type="ECO:0000256" key="13">
    <source>
        <dbReference type="ARBA" id="ARBA00023180"/>
    </source>
</evidence>
<evidence type="ECO:0000256" key="21">
    <source>
        <dbReference type="PROSITE-ProRule" id="PRU01240"/>
    </source>
</evidence>
<keyword evidence="13" id="KW-0325">Glycoprotein</keyword>
<comment type="subcellular location">
    <subcellularLocation>
        <location evidence="17">Parasitophorous vacuole lumen</location>
    </subcellularLocation>
    <subcellularLocation>
        <location evidence="2">Secreted</location>
    </subcellularLocation>
</comment>